<dbReference type="Proteomes" id="UP000274822">
    <property type="component" value="Unassembled WGS sequence"/>
</dbReference>
<dbReference type="GO" id="GO:0006915">
    <property type="term" value="P:apoptotic process"/>
    <property type="evidence" value="ECO:0007669"/>
    <property type="project" value="UniProtKB-KW"/>
</dbReference>
<dbReference type="Pfam" id="PF05918">
    <property type="entry name" value="API5"/>
    <property type="match status" value="1"/>
</dbReference>
<reference evidence="4 5" key="1">
    <citation type="journal article" date="2018" name="New Phytol.">
        <title>Phylogenomics of Endogonaceae and evolution of mycorrhizas within Mucoromycota.</title>
        <authorList>
            <person name="Chang Y."/>
            <person name="Desiro A."/>
            <person name="Na H."/>
            <person name="Sandor L."/>
            <person name="Lipzen A."/>
            <person name="Clum A."/>
            <person name="Barry K."/>
            <person name="Grigoriev I.V."/>
            <person name="Martin F.M."/>
            <person name="Stajich J.E."/>
            <person name="Smith M.E."/>
            <person name="Bonito G."/>
            <person name="Spatafora J.W."/>
        </authorList>
    </citation>
    <scope>NUCLEOTIDE SEQUENCE [LARGE SCALE GENOMIC DNA]</scope>
    <source>
        <strain evidence="4 5">AD002</strain>
    </source>
</reference>
<name>A0A433QEH3_9FUNG</name>
<evidence type="ECO:0000313" key="4">
    <source>
        <dbReference type="EMBL" id="RUS28188.1"/>
    </source>
</evidence>
<feature type="compositionally biased region" description="Low complexity" evidence="3">
    <location>
        <begin position="473"/>
        <end position="489"/>
    </location>
</feature>
<dbReference type="PANTHER" id="PTHR12758">
    <property type="entry name" value="APOPTOSIS INHIBITOR 5-RELATED"/>
    <property type="match status" value="1"/>
</dbReference>
<sequence>MVRVSGEGSGQRVNPTTPSLCNGRRRQCLRRLQCHRPGYRQVVQDAYVTLIGLAHGSSGAKRLVAQFIPKFFTHFPTLYEKALDALLDLCEDEELVIRTVTIKNLPSLVKNSRDLLLKITDVLTQLLQAEDSEELNTVRQALLAVIRLDPKGSIMMIFGSSLKQKDLREKTLEFLAADLMPLRGELFAKNDGLEKLFAEEIKKVLNDVNSSEFSILVQMLLKLQLYEKNVAARQELVDALIAQLPTETFDPSDEDAIRKVLACAKVVIPILESGVSSATLLTFFINRILPPDRFSRVADKQKTSILRPFVDCLRLAGPKEEGVKVMVPHVKQLLLDNVALPSPNAADSITAAEEVKIDFSRVECIAFACYLTSMRVPEAMNGEELAARFRVLYQASQNNVSKLKTALSVHKQQKEAEELLKQPRLRNKLILHPSWKAPLPPPKAVPAPNPAPTPIKSTPAPQDAKRKATETGQQQQQQPLLKKAKQQQPTPTGLGGAKQQGRNNQSHSGANSNANTKHQQQQQQQQQQLAAVPVKVDQKLYVPPAARGA</sequence>
<dbReference type="GO" id="GO:0005634">
    <property type="term" value="C:nucleus"/>
    <property type="evidence" value="ECO:0007669"/>
    <property type="project" value="TreeGrafter"/>
</dbReference>
<keyword evidence="2" id="KW-0053">Apoptosis</keyword>
<gene>
    <name evidence="4" type="ORF">BC938DRAFT_482198</name>
</gene>
<evidence type="ECO:0000313" key="5">
    <source>
        <dbReference type="Proteomes" id="UP000274822"/>
    </source>
</evidence>
<dbReference type="EMBL" id="RBNJ01007024">
    <property type="protein sequence ID" value="RUS28188.1"/>
    <property type="molecule type" value="Genomic_DNA"/>
</dbReference>
<comment type="caution">
    <text evidence="4">The sequence shown here is derived from an EMBL/GenBank/DDBJ whole genome shotgun (WGS) entry which is preliminary data.</text>
</comment>
<comment type="similarity">
    <text evidence="1">Belongs to the API5 family.</text>
</comment>
<feature type="compositionally biased region" description="Polar residues" evidence="3">
    <location>
        <begin position="500"/>
        <end position="518"/>
    </location>
</feature>
<feature type="non-terminal residue" evidence="4">
    <location>
        <position position="549"/>
    </location>
</feature>
<feature type="compositionally biased region" description="Pro residues" evidence="3">
    <location>
        <begin position="438"/>
        <end position="453"/>
    </location>
</feature>
<feature type="compositionally biased region" description="Low complexity" evidence="3">
    <location>
        <begin position="519"/>
        <end position="528"/>
    </location>
</feature>
<feature type="region of interest" description="Disordered" evidence="3">
    <location>
        <begin position="434"/>
        <end position="535"/>
    </location>
</feature>
<dbReference type="AlphaFoldDB" id="A0A433QEH3"/>
<keyword evidence="5" id="KW-1185">Reference proteome</keyword>
<proteinExistence type="inferred from homology"/>
<dbReference type="GO" id="GO:0003723">
    <property type="term" value="F:RNA binding"/>
    <property type="evidence" value="ECO:0007669"/>
    <property type="project" value="TreeGrafter"/>
</dbReference>
<dbReference type="InterPro" id="IPR008383">
    <property type="entry name" value="API5"/>
</dbReference>
<evidence type="ECO:0000256" key="1">
    <source>
        <dbReference type="ARBA" id="ARBA00009515"/>
    </source>
</evidence>
<dbReference type="PANTHER" id="PTHR12758:SF19">
    <property type="entry name" value="APOPTOSIS INHIBITOR 5"/>
    <property type="match status" value="1"/>
</dbReference>
<accession>A0A433QEH3</accession>
<dbReference type="InterPro" id="IPR016024">
    <property type="entry name" value="ARM-type_fold"/>
</dbReference>
<evidence type="ECO:0000256" key="3">
    <source>
        <dbReference type="SAM" id="MobiDB-lite"/>
    </source>
</evidence>
<dbReference type="GO" id="GO:0043066">
    <property type="term" value="P:negative regulation of apoptotic process"/>
    <property type="evidence" value="ECO:0007669"/>
    <property type="project" value="TreeGrafter"/>
</dbReference>
<organism evidence="4 5">
    <name type="scientific">Jimgerdemannia flammicorona</name>
    <dbReference type="NCBI Taxonomy" id="994334"/>
    <lineage>
        <taxon>Eukaryota</taxon>
        <taxon>Fungi</taxon>
        <taxon>Fungi incertae sedis</taxon>
        <taxon>Mucoromycota</taxon>
        <taxon>Mucoromycotina</taxon>
        <taxon>Endogonomycetes</taxon>
        <taxon>Endogonales</taxon>
        <taxon>Endogonaceae</taxon>
        <taxon>Jimgerdemannia</taxon>
    </lineage>
</organism>
<protein>
    <submittedName>
        <fullName evidence="4">Apoptosis inhibitory protein 5-domain-containing protein</fullName>
    </submittedName>
</protein>
<dbReference type="SUPFAM" id="SSF48371">
    <property type="entry name" value="ARM repeat"/>
    <property type="match status" value="1"/>
</dbReference>
<evidence type="ECO:0000256" key="2">
    <source>
        <dbReference type="ARBA" id="ARBA00022703"/>
    </source>
</evidence>